<dbReference type="Pfam" id="PF12776">
    <property type="entry name" value="Myb_DNA-bind_3"/>
    <property type="match status" value="1"/>
</dbReference>
<feature type="domain" description="Myb/SANT-like" evidence="2">
    <location>
        <begin position="52"/>
        <end position="148"/>
    </location>
</feature>
<evidence type="ECO:0000313" key="3">
    <source>
        <dbReference type="EMBL" id="KAG6429207.1"/>
    </source>
</evidence>
<keyword evidence="4" id="KW-1185">Reference proteome</keyword>
<evidence type="ECO:0000313" key="4">
    <source>
        <dbReference type="Proteomes" id="UP000298416"/>
    </source>
</evidence>
<feature type="compositionally biased region" description="Polar residues" evidence="1">
    <location>
        <begin position="234"/>
        <end position="248"/>
    </location>
</feature>
<protein>
    <recommendedName>
        <fullName evidence="2">Myb/SANT-like domain-containing protein</fullName>
    </recommendedName>
</protein>
<feature type="compositionally biased region" description="Low complexity" evidence="1">
    <location>
        <begin position="189"/>
        <end position="204"/>
    </location>
</feature>
<evidence type="ECO:0000256" key="1">
    <source>
        <dbReference type="SAM" id="MobiDB-lite"/>
    </source>
</evidence>
<comment type="caution">
    <text evidence="3">The sequence shown here is derived from an EMBL/GenBank/DDBJ whole genome shotgun (WGS) entry which is preliminary data.</text>
</comment>
<accession>A0A8X9A552</accession>
<dbReference type="EMBL" id="PNBA02000003">
    <property type="protein sequence ID" value="KAG6429207.1"/>
    <property type="molecule type" value="Genomic_DNA"/>
</dbReference>
<dbReference type="PANTHER" id="PTHR46250:SF15">
    <property type="entry name" value="OS01G0523800 PROTEIN"/>
    <property type="match status" value="1"/>
</dbReference>
<dbReference type="InterPro" id="IPR024752">
    <property type="entry name" value="Myb/SANT-like_dom"/>
</dbReference>
<dbReference type="AlphaFoldDB" id="A0A8X9A552"/>
<gene>
    <name evidence="3" type="ORF">SASPL_107252</name>
</gene>
<dbReference type="Proteomes" id="UP000298416">
    <property type="component" value="Unassembled WGS sequence"/>
</dbReference>
<reference evidence="3" key="2">
    <citation type="submission" date="2020-08" db="EMBL/GenBank/DDBJ databases">
        <title>Plant Genome Project.</title>
        <authorList>
            <person name="Zhang R.-G."/>
        </authorList>
    </citation>
    <scope>NUCLEOTIDE SEQUENCE</scope>
    <source>
        <strain evidence="3">Huo1</strain>
        <tissue evidence="3">Leaf</tissue>
    </source>
</reference>
<name>A0A8X9A552_SALSN</name>
<proteinExistence type="predicted"/>
<feature type="region of interest" description="Disordered" evidence="1">
    <location>
        <begin position="178"/>
        <end position="256"/>
    </location>
</feature>
<reference evidence="3" key="1">
    <citation type="submission" date="2018-01" db="EMBL/GenBank/DDBJ databases">
        <authorList>
            <person name="Mao J.F."/>
        </authorList>
    </citation>
    <scope>NUCLEOTIDE SEQUENCE</scope>
    <source>
        <strain evidence="3">Huo1</strain>
        <tissue evidence="3">Leaf</tissue>
    </source>
</reference>
<sequence>MQSGALRMKGFVPPTKRPRSAGLDCGILMEGSVGMNSSPRQKFRKGDRTRRMWTPREEEILAATLLELVARGWKSDNGFRAGYLTKIEDSIRAEFPDSDIRGNPHVNSKISVWKKSYGSLRNILGRTGIGFNSDGKHKIECDDEQWEQIVQADKEAKFMRPKSWSLWDTWKSIFGNDRAGGGGAEQLDGAAAGARSQQSGSSQSNDNHYYPSFDDFSPGASVPLNDIPDVNDHVSGQSEQGTSANKPSSLKGKNDSGDTAMMEFLANLHSQTNARLEVISSRIGYEFDLAKARDDVFEKLCIVDGMTLAQRYQLCNILGDKPQRLHIFTGMPEAARLGYVLMLIDENRRGV</sequence>
<dbReference type="PANTHER" id="PTHR46250">
    <property type="entry name" value="MYB/SANT-LIKE DNA-BINDING DOMAIN PROTEIN-RELATED"/>
    <property type="match status" value="1"/>
</dbReference>
<evidence type="ECO:0000259" key="2">
    <source>
        <dbReference type="Pfam" id="PF12776"/>
    </source>
</evidence>
<organism evidence="3">
    <name type="scientific">Salvia splendens</name>
    <name type="common">Scarlet sage</name>
    <dbReference type="NCBI Taxonomy" id="180675"/>
    <lineage>
        <taxon>Eukaryota</taxon>
        <taxon>Viridiplantae</taxon>
        <taxon>Streptophyta</taxon>
        <taxon>Embryophyta</taxon>
        <taxon>Tracheophyta</taxon>
        <taxon>Spermatophyta</taxon>
        <taxon>Magnoliopsida</taxon>
        <taxon>eudicotyledons</taxon>
        <taxon>Gunneridae</taxon>
        <taxon>Pentapetalae</taxon>
        <taxon>asterids</taxon>
        <taxon>lamiids</taxon>
        <taxon>Lamiales</taxon>
        <taxon>Lamiaceae</taxon>
        <taxon>Nepetoideae</taxon>
        <taxon>Mentheae</taxon>
        <taxon>Salviinae</taxon>
        <taxon>Salvia</taxon>
        <taxon>Salvia subgen. Calosphace</taxon>
        <taxon>core Calosphace</taxon>
    </lineage>
</organism>